<accession>A0A2S3R1E5</accession>
<evidence type="ECO:0000313" key="2">
    <source>
        <dbReference type="Proteomes" id="UP000237466"/>
    </source>
</evidence>
<proteinExistence type="predicted"/>
<organism evidence="1 2">
    <name type="scientific">Vibrio vulnificus</name>
    <dbReference type="NCBI Taxonomy" id="672"/>
    <lineage>
        <taxon>Bacteria</taxon>
        <taxon>Pseudomonadati</taxon>
        <taxon>Pseudomonadota</taxon>
        <taxon>Gammaproteobacteria</taxon>
        <taxon>Vibrionales</taxon>
        <taxon>Vibrionaceae</taxon>
        <taxon>Vibrio</taxon>
    </lineage>
</organism>
<dbReference type="EMBL" id="PDGH01000101">
    <property type="protein sequence ID" value="POB46930.1"/>
    <property type="molecule type" value="Genomic_DNA"/>
</dbReference>
<dbReference type="AlphaFoldDB" id="A0A2S3R1E5"/>
<dbReference type="Proteomes" id="UP000237466">
    <property type="component" value="Unassembled WGS sequence"/>
</dbReference>
<name>A0A2S3R1E5_VIBVL</name>
<protein>
    <submittedName>
        <fullName evidence="1">Uncharacterized protein</fullName>
    </submittedName>
</protein>
<gene>
    <name evidence="1" type="ORF">CRN52_12685</name>
</gene>
<dbReference type="RefSeq" id="WP_095665176.1">
    <property type="nucleotide sequence ID" value="NZ_PDGH01000101.1"/>
</dbReference>
<reference evidence="1 2" key="1">
    <citation type="journal article" date="2018" name="Front. Microbiol.">
        <title>Phylogeny of Vibrio vulnificus from the Analysis of the Core-Genome: Implications for Intra-Species Taxonomy.</title>
        <authorList>
            <person name="Roig F.J."/>
            <person name="Gonzalez-Candelas F."/>
            <person name="Sanjuan E."/>
            <person name="Fouz B."/>
            <person name="Feil E.J."/>
            <person name="Llorens C."/>
            <person name="Baker-Austin C."/>
            <person name="Oliver J.D."/>
            <person name="Danin-Poleg Y."/>
            <person name="Gibas C.J."/>
            <person name="Kashi Y."/>
            <person name="Gulig P.A."/>
            <person name="Morrison S.S."/>
            <person name="Amaro C."/>
        </authorList>
    </citation>
    <scope>NUCLEOTIDE SEQUENCE [LARGE SCALE GENOMIC DNA]</scope>
    <source>
        <strain evidence="1 2">CECT4608</strain>
    </source>
</reference>
<sequence length="78" mass="8770">MGAENYQNFIIGKGDKVVDGESHHNDFVHVIIEDHDKALDLAMNILNAVHSQRYEVESRKSPITFNLTGTLESEADDE</sequence>
<evidence type="ECO:0000313" key="1">
    <source>
        <dbReference type="EMBL" id="POB46930.1"/>
    </source>
</evidence>
<comment type="caution">
    <text evidence="1">The sequence shown here is derived from an EMBL/GenBank/DDBJ whole genome shotgun (WGS) entry which is preliminary data.</text>
</comment>